<comment type="caution">
    <text evidence="4">The sequence shown here is derived from an EMBL/GenBank/DDBJ whole genome shotgun (WGS) entry which is preliminary data.</text>
</comment>
<dbReference type="RefSeq" id="WP_196984762.1">
    <property type="nucleotide sequence ID" value="NZ_JADWYS010000001.1"/>
</dbReference>
<dbReference type="InterPro" id="IPR000160">
    <property type="entry name" value="GGDEF_dom"/>
</dbReference>
<dbReference type="Gene3D" id="3.30.70.270">
    <property type="match status" value="1"/>
</dbReference>
<dbReference type="InterPro" id="IPR029787">
    <property type="entry name" value="Nucleotide_cyclase"/>
</dbReference>
<dbReference type="EMBL" id="JADWYS010000001">
    <property type="protein sequence ID" value="MBG9386798.1"/>
    <property type="molecule type" value="Genomic_DNA"/>
</dbReference>
<keyword evidence="2" id="KW-0472">Membrane</keyword>
<evidence type="ECO:0000313" key="5">
    <source>
        <dbReference type="Proteomes" id="UP000651050"/>
    </source>
</evidence>
<keyword evidence="2" id="KW-1133">Transmembrane helix</keyword>
<organism evidence="4 5">
    <name type="scientific">Caenimonas aquaedulcis</name>
    <dbReference type="NCBI Taxonomy" id="2793270"/>
    <lineage>
        <taxon>Bacteria</taxon>
        <taxon>Pseudomonadati</taxon>
        <taxon>Pseudomonadota</taxon>
        <taxon>Betaproteobacteria</taxon>
        <taxon>Burkholderiales</taxon>
        <taxon>Comamonadaceae</taxon>
        <taxon>Caenimonas</taxon>
    </lineage>
</organism>
<dbReference type="InterPro" id="IPR043128">
    <property type="entry name" value="Rev_trsase/Diguanyl_cyclase"/>
</dbReference>
<protein>
    <submittedName>
        <fullName evidence="4">GGDEF domain-containing protein</fullName>
    </submittedName>
</protein>
<evidence type="ECO:0000313" key="4">
    <source>
        <dbReference type="EMBL" id="MBG9386798.1"/>
    </source>
</evidence>
<evidence type="ECO:0000259" key="3">
    <source>
        <dbReference type="Pfam" id="PF00990"/>
    </source>
</evidence>
<dbReference type="AlphaFoldDB" id="A0A931H1G2"/>
<name>A0A931H1G2_9BURK</name>
<feature type="region of interest" description="Disordered" evidence="1">
    <location>
        <begin position="185"/>
        <end position="214"/>
    </location>
</feature>
<keyword evidence="5" id="KW-1185">Reference proteome</keyword>
<sequence length="214" mass="23428">MNATQAPIAALLAVVLLVAVRFVLLRIAQAGRMDAGLSLYTQAGFDARGDALLERCQDGGRPLTVVVFDFADLLEVRAIYGQELARKLTRFVVGQLGIVAGHRGFAARTGPAEFTVVLPRMGRDKAVARIRRVLGSPMRVEFDAGGSEIVMVPEFQLETADACTMSVGELQRELRTELAALHAREERRHRQMQRERERHSRPMALAGLPAAQAA</sequence>
<keyword evidence="2" id="KW-0812">Transmembrane</keyword>
<evidence type="ECO:0000256" key="2">
    <source>
        <dbReference type="SAM" id="Phobius"/>
    </source>
</evidence>
<reference evidence="4" key="1">
    <citation type="submission" date="2020-11" db="EMBL/GenBank/DDBJ databases">
        <title>Bacterial whole genome sequence for Caenimonas sp. DR4.4.</title>
        <authorList>
            <person name="Le V."/>
            <person name="Ko S.-R."/>
            <person name="Ahn C.-Y."/>
            <person name="Oh H.-M."/>
        </authorList>
    </citation>
    <scope>NUCLEOTIDE SEQUENCE</scope>
    <source>
        <strain evidence="4">DR4.4</strain>
    </source>
</reference>
<feature type="compositionally biased region" description="Low complexity" evidence="1">
    <location>
        <begin position="204"/>
        <end position="214"/>
    </location>
</feature>
<evidence type="ECO:0000256" key="1">
    <source>
        <dbReference type="SAM" id="MobiDB-lite"/>
    </source>
</evidence>
<feature type="compositionally biased region" description="Basic and acidic residues" evidence="1">
    <location>
        <begin position="185"/>
        <end position="200"/>
    </location>
</feature>
<accession>A0A931H1G2</accession>
<dbReference type="Proteomes" id="UP000651050">
    <property type="component" value="Unassembled WGS sequence"/>
</dbReference>
<feature type="domain" description="GGDEF" evidence="3">
    <location>
        <begin position="38"/>
        <end position="134"/>
    </location>
</feature>
<feature type="transmembrane region" description="Helical" evidence="2">
    <location>
        <begin position="6"/>
        <end position="24"/>
    </location>
</feature>
<dbReference type="Pfam" id="PF00990">
    <property type="entry name" value="GGDEF"/>
    <property type="match status" value="1"/>
</dbReference>
<proteinExistence type="predicted"/>
<dbReference type="SUPFAM" id="SSF55073">
    <property type="entry name" value="Nucleotide cyclase"/>
    <property type="match status" value="1"/>
</dbReference>
<gene>
    <name evidence="4" type="ORF">I5803_02070</name>
</gene>